<comment type="similarity">
    <text evidence="2">Belongs to the cytochrome ubiquinol oxidase subunit 2 family.</text>
</comment>
<evidence type="ECO:0000256" key="3">
    <source>
        <dbReference type="ARBA" id="ARBA00022475"/>
    </source>
</evidence>
<evidence type="ECO:0000313" key="9">
    <source>
        <dbReference type="Proteomes" id="UP001305702"/>
    </source>
</evidence>
<feature type="transmembrane region" description="Helical" evidence="7">
    <location>
        <begin position="84"/>
        <end position="107"/>
    </location>
</feature>
<dbReference type="Pfam" id="PF02322">
    <property type="entry name" value="Cyt_bd_oxida_II"/>
    <property type="match status" value="1"/>
</dbReference>
<organism evidence="8 9">
    <name type="scientific">Paenibacillus aurantius</name>
    <dbReference type="NCBI Taxonomy" id="2918900"/>
    <lineage>
        <taxon>Bacteria</taxon>
        <taxon>Bacillati</taxon>
        <taxon>Bacillota</taxon>
        <taxon>Bacilli</taxon>
        <taxon>Bacillales</taxon>
        <taxon>Paenibacillaceae</taxon>
        <taxon>Paenibacillus</taxon>
    </lineage>
</organism>
<keyword evidence="6 7" id="KW-0472">Membrane</keyword>
<keyword evidence="4 7" id="KW-0812">Transmembrane</keyword>
<evidence type="ECO:0000256" key="7">
    <source>
        <dbReference type="SAM" id="Phobius"/>
    </source>
</evidence>
<keyword evidence="8" id="KW-0560">Oxidoreductase</keyword>
<evidence type="ECO:0000313" key="8">
    <source>
        <dbReference type="EMBL" id="WNQ11196.1"/>
    </source>
</evidence>
<keyword evidence="3" id="KW-1003">Cell membrane</keyword>
<feature type="transmembrane region" description="Helical" evidence="7">
    <location>
        <begin position="304"/>
        <end position="331"/>
    </location>
</feature>
<feature type="transmembrane region" description="Helical" evidence="7">
    <location>
        <begin position="265"/>
        <end position="284"/>
    </location>
</feature>
<evidence type="ECO:0000256" key="4">
    <source>
        <dbReference type="ARBA" id="ARBA00022692"/>
    </source>
</evidence>
<proteinExistence type="inferred from homology"/>
<evidence type="ECO:0000256" key="6">
    <source>
        <dbReference type="ARBA" id="ARBA00023136"/>
    </source>
</evidence>
<feature type="transmembrane region" description="Helical" evidence="7">
    <location>
        <begin position="163"/>
        <end position="185"/>
    </location>
</feature>
<feature type="transmembrane region" description="Helical" evidence="7">
    <location>
        <begin position="235"/>
        <end position="253"/>
    </location>
</feature>
<keyword evidence="9" id="KW-1185">Reference proteome</keyword>
<dbReference type="GO" id="GO:0005886">
    <property type="term" value="C:plasma membrane"/>
    <property type="evidence" value="ECO:0007669"/>
    <property type="project" value="UniProtKB-SubCell"/>
</dbReference>
<feature type="transmembrane region" description="Helical" evidence="7">
    <location>
        <begin position="6"/>
        <end position="34"/>
    </location>
</feature>
<sequence length="341" mass="37948">MSDSVLAITIIWVFLFIYSIAGSIDFGAGFWAMASMRRRDNHAASIANLYLSPSWKVTNVFLVLLVVALVGFFPHAVYVLGSVLLLPAGLMLVLLIIRSTFMVYAYSVRRYVRLLTVVSGVTGLLIPGLLISVLPVSLGGFVTMESGYPQLLFGKLLGSVTEYAHLAFGISTELFLSALFLADYAREADDEDTYRYYRVRAILLGPLTLITAILVTVTFAPEAQWILPNLQRVEGWFALSVTAFLIGYSALFWRSGRENPGKPRAAVIAIVLQYGLAVFAYGKAHLPYIVYPSQTIDQSVTNHSMFVSLLTGYIVFSAILAPVFVWFWRLFFKDKGYLRQE</sequence>
<evidence type="ECO:0000256" key="2">
    <source>
        <dbReference type="ARBA" id="ARBA00007543"/>
    </source>
</evidence>
<accession>A0AA96LCL8</accession>
<feature type="transmembrane region" description="Helical" evidence="7">
    <location>
        <begin position="114"/>
        <end position="143"/>
    </location>
</feature>
<evidence type="ECO:0000256" key="5">
    <source>
        <dbReference type="ARBA" id="ARBA00022989"/>
    </source>
</evidence>
<protein>
    <submittedName>
        <fullName evidence="8">Cytochrome d ubiquinol oxidase subunit II</fullName>
        <ecNumber evidence="8">1.10.3.-</ecNumber>
    </submittedName>
</protein>
<dbReference type="Proteomes" id="UP001305702">
    <property type="component" value="Chromosome"/>
</dbReference>
<dbReference type="GO" id="GO:0016491">
    <property type="term" value="F:oxidoreductase activity"/>
    <property type="evidence" value="ECO:0007669"/>
    <property type="project" value="UniProtKB-KW"/>
</dbReference>
<dbReference type="KEGG" id="paun:MJA45_26950"/>
<feature type="transmembrane region" description="Helical" evidence="7">
    <location>
        <begin position="197"/>
        <end position="220"/>
    </location>
</feature>
<dbReference type="AlphaFoldDB" id="A0AA96LCL8"/>
<gene>
    <name evidence="8" type="ORF">MJA45_26950</name>
</gene>
<dbReference type="EMBL" id="CP130318">
    <property type="protein sequence ID" value="WNQ11196.1"/>
    <property type="molecule type" value="Genomic_DNA"/>
</dbReference>
<comment type="subcellular location">
    <subcellularLocation>
        <location evidence="1">Cell membrane</location>
        <topology evidence="1">Multi-pass membrane protein</topology>
    </subcellularLocation>
</comment>
<evidence type="ECO:0000256" key="1">
    <source>
        <dbReference type="ARBA" id="ARBA00004651"/>
    </source>
</evidence>
<dbReference type="RefSeq" id="WP_315604972.1">
    <property type="nucleotide sequence ID" value="NZ_CP130318.1"/>
</dbReference>
<keyword evidence="5 7" id="KW-1133">Transmembrane helix</keyword>
<feature type="transmembrane region" description="Helical" evidence="7">
    <location>
        <begin position="55"/>
        <end position="78"/>
    </location>
</feature>
<reference evidence="8 9" key="1">
    <citation type="submission" date="2022-02" db="EMBL/GenBank/DDBJ databases">
        <title>Paenibacillus sp. MBLB1776 Whole Genome Shotgun Sequencing.</title>
        <authorList>
            <person name="Hwang C.Y."/>
            <person name="Cho E.-S."/>
            <person name="Seo M.-J."/>
        </authorList>
    </citation>
    <scope>NUCLEOTIDE SEQUENCE [LARGE SCALE GENOMIC DNA]</scope>
    <source>
        <strain evidence="8 9">MBLB1776</strain>
    </source>
</reference>
<dbReference type="InterPro" id="IPR003317">
    <property type="entry name" value="Cyt-d_oxidase_su2"/>
</dbReference>
<dbReference type="EC" id="1.10.3.-" evidence="8"/>
<name>A0AA96LCL8_9BACL</name>